<name>A0A348B3H0_9CREN</name>
<comment type="subunit">
    <text evidence="3">The glycine cleavage system is composed of four proteins: P, T, L and H. In this organism, the P 'protein' is a heterodimer of two subunits.</text>
</comment>
<proteinExistence type="inferred from homology"/>
<keyword evidence="7" id="KW-1185">Reference proteome</keyword>
<dbReference type="Proteomes" id="UP000616143">
    <property type="component" value="Unassembled WGS sequence"/>
</dbReference>
<dbReference type="CDD" id="cd00613">
    <property type="entry name" value="GDC-P"/>
    <property type="match status" value="1"/>
</dbReference>
<dbReference type="GO" id="GO:0019464">
    <property type="term" value="P:glycine decarboxylation via glycine cleavage system"/>
    <property type="evidence" value="ECO:0007669"/>
    <property type="project" value="UniProtKB-UniRule"/>
</dbReference>
<dbReference type="Proteomes" id="UP000276741">
    <property type="component" value="Chromosome"/>
</dbReference>
<reference evidence="6" key="1">
    <citation type="journal article" date="2014" name="Int. J. Syst. Evol. Microbiol.">
        <title>Complete genome sequence of Corynebacterium casei LMG S-19264T (=DSM 44701T), isolated from a smear-ripened cheese.</title>
        <authorList>
            <consortium name="US DOE Joint Genome Institute (JGI-PGF)"/>
            <person name="Walter F."/>
            <person name="Albersmeier A."/>
            <person name="Kalinowski J."/>
            <person name="Ruckert C."/>
        </authorList>
    </citation>
    <scope>NUCLEOTIDE SEQUENCE</scope>
    <source>
        <strain evidence="6">JCM 31740</strain>
    </source>
</reference>
<dbReference type="SUPFAM" id="SSF53383">
    <property type="entry name" value="PLP-dependent transferases"/>
    <property type="match status" value="1"/>
</dbReference>
<dbReference type="GO" id="GO:0004375">
    <property type="term" value="F:glycine dehydrogenase (decarboxylating) activity"/>
    <property type="evidence" value="ECO:0007669"/>
    <property type="project" value="UniProtKB-EC"/>
</dbReference>
<dbReference type="GO" id="GO:0009116">
    <property type="term" value="P:nucleoside metabolic process"/>
    <property type="evidence" value="ECO:0007669"/>
    <property type="project" value="InterPro"/>
</dbReference>
<dbReference type="EMBL" id="BMQS01000009">
    <property type="protein sequence ID" value="GGT95294.1"/>
    <property type="molecule type" value="Genomic_DNA"/>
</dbReference>
<evidence type="ECO:0000256" key="1">
    <source>
        <dbReference type="ARBA" id="ARBA00023002"/>
    </source>
</evidence>
<dbReference type="Gene3D" id="3.40.640.10">
    <property type="entry name" value="Type I PLP-dependent aspartate aminotransferase-like (Major domain)"/>
    <property type="match status" value="1"/>
</dbReference>
<sequence>MGLTRHPWLPNLGSVGEMMSSIGISSLDQLFSDVPQSVRLKKPLNVAGKPLSEQEIVRRLEELERKNTQLVCPPFLGAGACPHYVPQAVKFVIGRSEFYTAYTPYQPEVSQGLLQAMFEYQSYMAELLEMEVVNSSLYDWGSALSEAVLMAHRVTGRRRVLVPETINPFHLQVLKTWTYGRGVVVERIPFDHRGLLSIEALEAELSKGEVAAVYVQQPNFLGVLEEELESVVELAKKHGALSIMGVNPLVLGVVRPPGEYGFDVAVGDGQELGLSLNYGGPMVGFFAVRWEGRLVRQMPGRIVGLTTDSEGRQSYALVLQTREQFTRREKATSNITTNEALMALANLVYLSLLGPNGLRELDEEIMSRSHYAARKLREVGASLPYSGEFFEEFLVRFPARYSKVKERIRSRGLHGGLQLDENSALFCVTEVHSKDNIDKMVEAVAEVM</sequence>
<evidence type="ECO:0000256" key="3">
    <source>
        <dbReference type="HAMAP-Rule" id="MF_00712"/>
    </source>
</evidence>
<dbReference type="PANTHER" id="PTHR42806:SF1">
    <property type="entry name" value="GLYCINE DEHYDROGENASE (DECARBOXYLATING)"/>
    <property type="match status" value="1"/>
</dbReference>
<organism evidence="5 7">
    <name type="scientific">Sulfodiicoccus acidiphilus</name>
    <dbReference type="NCBI Taxonomy" id="1670455"/>
    <lineage>
        <taxon>Archaea</taxon>
        <taxon>Thermoproteota</taxon>
        <taxon>Thermoprotei</taxon>
        <taxon>Sulfolobales</taxon>
        <taxon>Sulfolobaceae</taxon>
        <taxon>Sulfodiicoccus</taxon>
    </lineage>
</organism>
<dbReference type="InterPro" id="IPR023010">
    <property type="entry name" value="GcvPA"/>
</dbReference>
<evidence type="ECO:0000313" key="5">
    <source>
        <dbReference type="EMBL" id="BBD72722.1"/>
    </source>
</evidence>
<dbReference type="Gene3D" id="3.90.1150.10">
    <property type="entry name" value="Aspartate Aminotransferase, domain 1"/>
    <property type="match status" value="1"/>
</dbReference>
<evidence type="ECO:0000313" key="6">
    <source>
        <dbReference type="EMBL" id="GGT95294.1"/>
    </source>
</evidence>
<dbReference type="PANTHER" id="PTHR42806">
    <property type="entry name" value="GLYCINE CLEAVAGE SYSTEM P-PROTEIN"/>
    <property type="match status" value="1"/>
</dbReference>
<keyword evidence="1 3" id="KW-0560">Oxidoreductase</keyword>
<reference evidence="5" key="3">
    <citation type="journal article" date="2019" name="BMC Res. Notes">
        <title>Complete genome sequence of the Sulfodiicoccus acidiphilus strain HS-1T, the first crenarchaeon that lacks polB3, isolated from an acidic hot spring in Ohwaku-dani, Hakone, Japan.</title>
        <authorList>
            <person name="Sakai H.D."/>
            <person name="Kurosawa N."/>
        </authorList>
    </citation>
    <scope>NUCLEOTIDE SEQUENCE</scope>
    <source>
        <strain evidence="5">HS-1</strain>
    </source>
</reference>
<dbReference type="EMBL" id="AP018553">
    <property type="protein sequence ID" value="BBD72722.1"/>
    <property type="molecule type" value="Genomic_DNA"/>
</dbReference>
<comment type="similarity">
    <text evidence="3">Belongs to the GcvP family. N-terminal subunit subfamily.</text>
</comment>
<comment type="catalytic activity">
    <reaction evidence="2 3">
        <text>N(6)-[(R)-lipoyl]-L-lysyl-[glycine-cleavage complex H protein] + glycine + H(+) = N(6)-[(R)-S(8)-aminomethyldihydrolipoyl]-L-lysyl-[glycine-cleavage complex H protein] + CO2</text>
        <dbReference type="Rhea" id="RHEA:24304"/>
        <dbReference type="Rhea" id="RHEA-COMP:10494"/>
        <dbReference type="Rhea" id="RHEA-COMP:10495"/>
        <dbReference type="ChEBI" id="CHEBI:15378"/>
        <dbReference type="ChEBI" id="CHEBI:16526"/>
        <dbReference type="ChEBI" id="CHEBI:57305"/>
        <dbReference type="ChEBI" id="CHEBI:83099"/>
        <dbReference type="ChEBI" id="CHEBI:83143"/>
        <dbReference type="EC" id="1.4.4.2"/>
    </reaction>
</comment>
<reference evidence="7" key="2">
    <citation type="submission" date="2018-04" db="EMBL/GenBank/DDBJ databases">
        <title>Complete genome sequence of Sulfodiicoccus acidiphilus strain HS-1.</title>
        <authorList>
            <person name="Sakai H.D."/>
            <person name="Kurosawa N."/>
        </authorList>
    </citation>
    <scope>NUCLEOTIDE SEQUENCE [LARGE SCALE GENOMIC DNA]</scope>
    <source>
        <strain evidence="7">HS-1</strain>
    </source>
</reference>
<dbReference type="Pfam" id="PF02347">
    <property type="entry name" value="GDC-P"/>
    <property type="match status" value="1"/>
</dbReference>
<dbReference type="PIRSF" id="PIRSF006815">
    <property type="entry name" value="GcvPA"/>
    <property type="match status" value="1"/>
</dbReference>
<evidence type="ECO:0000313" key="7">
    <source>
        <dbReference type="Proteomes" id="UP000276741"/>
    </source>
</evidence>
<evidence type="ECO:0000256" key="2">
    <source>
        <dbReference type="ARBA" id="ARBA00049026"/>
    </source>
</evidence>
<dbReference type="KEGG" id="sacd:HS1genome_1111"/>
<dbReference type="HAMAP" id="MF_00712">
    <property type="entry name" value="GcvPA"/>
    <property type="match status" value="1"/>
</dbReference>
<protein>
    <recommendedName>
        <fullName evidence="3">Probable glycine dehydrogenase (decarboxylating) subunit 1</fullName>
        <ecNumber evidence="3">1.4.4.2</ecNumber>
    </recommendedName>
    <alternativeName>
        <fullName evidence="3">Glycine cleavage system P-protein subunit 1</fullName>
    </alternativeName>
    <alternativeName>
        <fullName evidence="3">Glycine decarboxylase subunit 1</fullName>
    </alternativeName>
    <alternativeName>
        <fullName evidence="3">Glycine dehydrogenase (aminomethyl-transferring) subunit 1</fullName>
    </alternativeName>
</protein>
<dbReference type="AlphaFoldDB" id="A0A348B3H0"/>
<dbReference type="InterPro" id="IPR015422">
    <property type="entry name" value="PyrdxlP-dep_Trfase_small"/>
</dbReference>
<accession>A0A348B3H0</accession>
<comment type="function">
    <text evidence="3">The glycine cleavage system catalyzes the degradation of glycine. The P protein binds the alpha-amino group of glycine through its pyridoxal phosphate cofactor; CO(2) is released and the remaining methylamine moiety is then transferred to the lipoamide cofactor of the H protein.</text>
</comment>
<reference evidence="6" key="4">
    <citation type="submission" date="2020-09" db="EMBL/GenBank/DDBJ databases">
        <authorList>
            <person name="Sun Q."/>
            <person name="Ohkuma M."/>
        </authorList>
    </citation>
    <scope>NUCLEOTIDE SEQUENCE</scope>
    <source>
        <strain evidence="6">JCM 31740</strain>
    </source>
</reference>
<dbReference type="InterPro" id="IPR015424">
    <property type="entry name" value="PyrdxlP-dep_Trfase"/>
</dbReference>
<gene>
    <name evidence="3" type="primary">gcvPA</name>
    <name evidence="6" type="ORF">GCM10007116_10960</name>
    <name evidence="5" type="ORF">HS1genome_1111</name>
</gene>
<dbReference type="InterPro" id="IPR020581">
    <property type="entry name" value="GDC_P"/>
</dbReference>
<dbReference type="NCBIfam" id="NF001696">
    <property type="entry name" value="PRK00451.1"/>
    <property type="match status" value="1"/>
</dbReference>
<dbReference type="InterPro" id="IPR015421">
    <property type="entry name" value="PyrdxlP-dep_Trfase_major"/>
</dbReference>
<dbReference type="InterPro" id="IPR049315">
    <property type="entry name" value="GDC-P_N"/>
</dbReference>
<feature type="domain" description="Glycine cleavage system P-protein N-terminal" evidence="4">
    <location>
        <begin position="16"/>
        <end position="442"/>
    </location>
</feature>
<dbReference type="EC" id="1.4.4.2" evidence="3"/>
<evidence type="ECO:0000259" key="4">
    <source>
        <dbReference type="Pfam" id="PF02347"/>
    </source>
</evidence>